<dbReference type="VEuPathDB" id="FungiDB:DFL_006472"/>
<dbReference type="OrthoDB" id="2549237at2759"/>
<dbReference type="AlphaFoldDB" id="A0A437A157"/>
<comment type="caution">
    <text evidence="1">The sequence shown here is derived from an EMBL/GenBank/DDBJ whole genome shotgun (WGS) entry which is preliminary data.</text>
</comment>
<protein>
    <submittedName>
        <fullName evidence="1">Uncharacterized protein</fullName>
    </submittedName>
</protein>
<organism evidence="1 2">
    <name type="scientific">Arthrobotrys flagrans</name>
    <name type="common">Nematode-trapping fungus</name>
    <name type="synonym">Trichothecium flagrans</name>
    <dbReference type="NCBI Taxonomy" id="97331"/>
    <lineage>
        <taxon>Eukaryota</taxon>
        <taxon>Fungi</taxon>
        <taxon>Dikarya</taxon>
        <taxon>Ascomycota</taxon>
        <taxon>Pezizomycotina</taxon>
        <taxon>Orbiliomycetes</taxon>
        <taxon>Orbiliales</taxon>
        <taxon>Orbiliaceae</taxon>
        <taxon>Arthrobotrys</taxon>
    </lineage>
</organism>
<dbReference type="STRING" id="97331.A0A437A157"/>
<dbReference type="Proteomes" id="UP000283090">
    <property type="component" value="Unassembled WGS sequence"/>
</dbReference>
<name>A0A437A157_ARTFL</name>
<accession>A0A437A157</accession>
<reference evidence="1 2" key="1">
    <citation type="submission" date="2019-01" db="EMBL/GenBank/DDBJ databases">
        <title>Intercellular communication is required for trap formation in the nematode-trapping fungus Duddingtonia flagrans.</title>
        <authorList>
            <person name="Youssar L."/>
            <person name="Wernet V."/>
            <person name="Hensel N."/>
            <person name="Hildebrandt H.-G."/>
            <person name="Fischer R."/>
        </authorList>
    </citation>
    <scope>NUCLEOTIDE SEQUENCE [LARGE SCALE GENOMIC DNA]</scope>
    <source>
        <strain evidence="1 2">CBS H-5679</strain>
    </source>
</reference>
<dbReference type="RefSeq" id="XP_067490290.1">
    <property type="nucleotide sequence ID" value="XM_067635907.1"/>
</dbReference>
<dbReference type="GeneID" id="93588783"/>
<gene>
    <name evidence="1" type="ORF">DFL_006472</name>
</gene>
<keyword evidence="2" id="KW-1185">Reference proteome</keyword>
<dbReference type="EMBL" id="SAEB01000007">
    <property type="protein sequence ID" value="RVD84746.1"/>
    <property type="molecule type" value="Genomic_DNA"/>
</dbReference>
<evidence type="ECO:0000313" key="1">
    <source>
        <dbReference type="EMBL" id="RVD84746.1"/>
    </source>
</evidence>
<sequence>MFAGTKEPSFNLRTWNTTLGLIPHVVRQRMIIFLFPDDVVYDILWAGLVDLIVKIEKKGLQPRYEKLDLNTVGGVLVYETENPYNLKLKDQPPSTYKFLDELAKARDGLWREVRESAGGTPLPPIFPTGLPIQALIWPYTIASSEIELVAPYTYIRASDAVYLRQTAEDPIPTGEETRTSIGLFVDDFGAALRLLVPQHLDFMEKKARLKQVLHYAIHHLSGRLERVEAVIFWKQYLSTKS</sequence>
<proteinExistence type="predicted"/>
<evidence type="ECO:0000313" key="2">
    <source>
        <dbReference type="Proteomes" id="UP000283090"/>
    </source>
</evidence>